<dbReference type="Pfam" id="PF01699">
    <property type="entry name" value="Na_Ca_ex"/>
    <property type="match status" value="2"/>
</dbReference>
<feature type="transmembrane region" description="Helical" evidence="8">
    <location>
        <begin position="641"/>
        <end position="662"/>
    </location>
</feature>
<keyword evidence="9" id="KW-0732">Signal</keyword>
<feature type="region of interest" description="Disordered" evidence="7">
    <location>
        <begin position="938"/>
        <end position="988"/>
    </location>
</feature>
<feature type="transmembrane region" description="Helical" evidence="8">
    <location>
        <begin position="188"/>
        <end position="212"/>
    </location>
</feature>
<dbReference type="EMBL" id="CAUYUJ010020026">
    <property type="protein sequence ID" value="CAK0895349.1"/>
    <property type="molecule type" value="Genomic_DNA"/>
</dbReference>
<dbReference type="PRINTS" id="PR01259">
    <property type="entry name" value="NACAEXCHNGR"/>
</dbReference>
<organism evidence="11 12">
    <name type="scientific">Prorocentrum cordatum</name>
    <dbReference type="NCBI Taxonomy" id="2364126"/>
    <lineage>
        <taxon>Eukaryota</taxon>
        <taxon>Sar</taxon>
        <taxon>Alveolata</taxon>
        <taxon>Dinophyceae</taxon>
        <taxon>Prorocentrales</taxon>
        <taxon>Prorocentraceae</taxon>
        <taxon>Prorocentrum</taxon>
    </lineage>
</organism>
<keyword evidence="5" id="KW-0406">Ion transport</keyword>
<feature type="transmembrane region" description="Helical" evidence="8">
    <location>
        <begin position="807"/>
        <end position="824"/>
    </location>
</feature>
<feature type="transmembrane region" description="Helical" evidence="8">
    <location>
        <begin position="224"/>
        <end position="242"/>
    </location>
</feature>
<feature type="transmembrane region" description="Helical" evidence="8">
    <location>
        <begin position="756"/>
        <end position="787"/>
    </location>
</feature>
<evidence type="ECO:0000256" key="5">
    <source>
        <dbReference type="ARBA" id="ARBA00023065"/>
    </source>
</evidence>
<comment type="caution">
    <text evidence="11">The sequence shown here is derived from an EMBL/GenBank/DDBJ whole genome shotgun (WGS) entry which is preliminary data.</text>
</comment>
<evidence type="ECO:0000256" key="9">
    <source>
        <dbReference type="SAM" id="SignalP"/>
    </source>
</evidence>
<dbReference type="Gene3D" id="2.60.40.2030">
    <property type="match status" value="1"/>
</dbReference>
<proteinExistence type="predicted"/>
<keyword evidence="2" id="KW-0813">Transport</keyword>
<sequence length="988" mass="105404">MARAVSLALLLVLGVAPSVSAGTGDKSIIAQVIDAEVPEVRVDPFQRCSFMSGYEAVAAGGAARELSDGEDAAEEDASICDVGGSGLVLPVLPDENTWDKPARAMLYFAGLSWCFVGVSIVANIFMAAIEAITGKRKTLKLSNGRTVVVKVWNDTVANLSLMALGSSAPEILLSVLEIVGNDFYSGALGPSTIVGSAAFNLLVIIAVCMYGIPNGESRTIKRPAVFIVTAVASTFAYLWLVIMRVADATSADLSRGWLSPRAAKQGHALSIKRSCTNLHCDITALPDHEDSALAGRTRAQVRKGVGMIGENKKDVPATDLTVGFTTHEFSFPADAGEIILEVEKTGQQVGKYFVRVYWEDSKGRKGHCLIHKYESRGSVTLARSSKTAGERLTVSLTRAVASHTEAALSEGDETTQYCTRRKACAIAPGLAKAEVCIAGAETQKAGTGKLKLAEDVIDHQPSTECETTCWVKVQRFDGSEGPVECRLLTVADSARPLDGLADGAGDYMHKDDVLVLEDGVIEKSVEIKIQKRSPYEGSDRLYVELEGDHVAEGKDSRCAINILPASGDADTAMRVARWMDHAFNFDVMSEGTTRWGDQFRNAIWPVPVEDHDEVSAAEWCMHFVALPWKLLFALIPPVSYGGGWVCFCVALVFIGGVTAVIGDLASLMGCCMGLPDSITAITIVALGTSLPDLFASKVSAVEDPSADNAIGNVTGSNAVNVFLGLGLPWMMAAFYWDGSATAKWRLKYPEQAELFPSGAFVVLAGDLVFSVLVFLMCTVVAFAVVYYRRKAHGAELGGPTGIKINSAILFVVLWMVYVSCASWKTLAGDVGADAMVLAVLCNVAGAGFLMVLIVGGVHYYEAYQKRSEEFHQGEQMSLVKTVVQAVRQESARRTLITSIGSAKGAKGGGGIAAAAKKMEEHLTALTAICQELQQHGKLPDEDDAEEGRAQPGAAEAADGRRRKKVRRGRGEGGDADAATERRNSLMTE</sequence>
<evidence type="ECO:0000256" key="6">
    <source>
        <dbReference type="ARBA" id="ARBA00023136"/>
    </source>
</evidence>
<evidence type="ECO:0000256" key="3">
    <source>
        <dbReference type="ARBA" id="ARBA00022692"/>
    </source>
</evidence>
<feature type="signal peptide" evidence="9">
    <location>
        <begin position="1"/>
        <end position="21"/>
    </location>
</feature>
<keyword evidence="12" id="KW-1185">Reference proteome</keyword>
<feature type="transmembrane region" description="Helical" evidence="8">
    <location>
        <begin position="836"/>
        <end position="860"/>
    </location>
</feature>
<evidence type="ECO:0000259" key="10">
    <source>
        <dbReference type="Pfam" id="PF01699"/>
    </source>
</evidence>
<comment type="subcellular location">
    <subcellularLocation>
        <location evidence="1">Endomembrane system</location>
        <topology evidence="1">Multi-pass membrane protein</topology>
    </subcellularLocation>
</comment>
<dbReference type="InterPro" id="IPR004837">
    <property type="entry name" value="NaCa_Exmemb"/>
</dbReference>
<dbReference type="InterPro" id="IPR038081">
    <property type="entry name" value="CalX-like_sf"/>
</dbReference>
<keyword evidence="6 8" id="KW-0472">Membrane</keyword>
<name>A0ABN9XBZ1_9DINO</name>
<feature type="transmembrane region" description="Helical" evidence="8">
    <location>
        <begin position="718"/>
        <end position="736"/>
    </location>
</feature>
<gene>
    <name evidence="11" type="ORF">PCOR1329_LOCUS74122</name>
</gene>
<dbReference type="InterPro" id="IPR051171">
    <property type="entry name" value="CaCA"/>
</dbReference>
<dbReference type="InterPro" id="IPR044880">
    <property type="entry name" value="NCX_ion-bd_dom_sf"/>
</dbReference>
<dbReference type="SUPFAM" id="SSF141072">
    <property type="entry name" value="CalX-like"/>
    <property type="match status" value="1"/>
</dbReference>
<feature type="domain" description="Sodium/calcium exchanger membrane region" evidence="10">
    <location>
        <begin position="107"/>
        <end position="244"/>
    </location>
</feature>
<dbReference type="PANTHER" id="PTHR11878">
    <property type="entry name" value="SODIUM/CALCIUM EXCHANGER"/>
    <property type="match status" value="1"/>
</dbReference>
<dbReference type="InterPro" id="IPR004836">
    <property type="entry name" value="Na_Ca_Ex"/>
</dbReference>
<keyword evidence="4 8" id="KW-1133">Transmembrane helix</keyword>
<protein>
    <recommendedName>
        <fullName evidence="10">Sodium/calcium exchanger membrane region domain-containing protein</fullName>
    </recommendedName>
</protein>
<dbReference type="Proteomes" id="UP001189429">
    <property type="component" value="Unassembled WGS sequence"/>
</dbReference>
<dbReference type="PANTHER" id="PTHR11878:SF65">
    <property type="entry name" value="NA_CA-EXCHANGE PROTEIN, ISOFORM G"/>
    <property type="match status" value="1"/>
</dbReference>
<evidence type="ECO:0000256" key="2">
    <source>
        <dbReference type="ARBA" id="ARBA00022448"/>
    </source>
</evidence>
<evidence type="ECO:0000256" key="4">
    <source>
        <dbReference type="ARBA" id="ARBA00022989"/>
    </source>
</evidence>
<feature type="transmembrane region" description="Helical" evidence="8">
    <location>
        <begin position="104"/>
        <end position="126"/>
    </location>
</feature>
<reference evidence="11" key="1">
    <citation type="submission" date="2023-10" db="EMBL/GenBank/DDBJ databases">
        <authorList>
            <person name="Chen Y."/>
            <person name="Shah S."/>
            <person name="Dougan E. K."/>
            <person name="Thang M."/>
            <person name="Chan C."/>
        </authorList>
    </citation>
    <scope>NUCLEOTIDE SEQUENCE [LARGE SCALE GENOMIC DNA]</scope>
</reference>
<keyword evidence="3 8" id="KW-0812">Transmembrane</keyword>
<feature type="domain" description="Sodium/calcium exchanger membrane region" evidence="10">
    <location>
        <begin position="643"/>
        <end position="820"/>
    </location>
</feature>
<evidence type="ECO:0000256" key="1">
    <source>
        <dbReference type="ARBA" id="ARBA00004127"/>
    </source>
</evidence>
<dbReference type="Gene3D" id="1.20.1420.30">
    <property type="entry name" value="NCX, central ion-binding region"/>
    <property type="match status" value="2"/>
</dbReference>
<evidence type="ECO:0000256" key="8">
    <source>
        <dbReference type="SAM" id="Phobius"/>
    </source>
</evidence>
<evidence type="ECO:0000256" key="7">
    <source>
        <dbReference type="SAM" id="MobiDB-lite"/>
    </source>
</evidence>
<evidence type="ECO:0000313" key="11">
    <source>
        <dbReference type="EMBL" id="CAK0895349.1"/>
    </source>
</evidence>
<feature type="compositionally biased region" description="Basic and acidic residues" evidence="7">
    <location>
        <begin position="968"/>
        <end position="988"/>
    </location>
</feature>
<accession>A0ABN9XBZ1</accession>
<feature type="chain" id="PRO_5046105259" description="Sodium/calcium exchanger membrane region domain-containing protein" evidence="9">
    <location>
        <begin position="22"/>
        <end position="988"/>
    </location>
</feature>
<evidence type="ECO:0000313" key="12">
    <source>
        <dbReference type="Proteomes" id="UP001189429"/>
    </source>
</evidence>